<dbReference type="Gene3D" id="3.40.910.10">
    <property type="entry name" value="Deoxyhypusine synthase"/>
    <property type="match status" value="1"/>
</dbReference>
<evidence type="ECO:0000256" key="1">
    <source>
        <dbReference type="ARBA" id="ARBA00001911"/>
    </source>
</evidence>
<dbReference type="InterPro" id="IPR002773">
    <property type="entry name" value="Deoxyhypusine_synthase"/>
</dbReference>
<dbReference type="InterPro" id="IPR036982">
    <property type="entry name" value="Deoxyhypusine_synthase_sf"/>
</dbReference>
<evidence type="ECO:0000313" key="5">
    <source>
        <dbReference type="EMBL" id="KAK8962915.1"/>
    </source>
</evidence>
<dbReference type="InterPro" id="IPR029035">
    <property type="entry name" value="DHS-like_NAD/FAD-binding_dom"/>
</dbReference>
<dbReference type="EMBL" id="JBBWWR010000008">
    <property type="protein sequence ID" value="KAK8962915.1"/>
    <property type="molecule type" value="Genomic_DNA"/>
</dbReference>
<evidence type="ECO:0000256" key="3">
    <source>
        <dbReference type="ARBA" id="ARBA00023027"/>
    </source>
</evidence>
<feature type="region of interest" description="Disordered" evidence="4">
    <location>
        <begin position="379"/>
        <end position="401"/>
    </location>
</feature>
<feature type="region of interest" description="Disordered" evidence="4">
    <location>
        <begin position="174"/>
        <end position="196"/>
    </location>
</feature>
<organism evidence="5 6">
    <name type="scientific">Platanthera guangdongensis</name>
    <dbReference type="NCBI Taxonomy" id="2320717"/>
    <lineage>
        <taxon>Eukaryota</taxon>
        <taxon>Viridiplantae</taxon>
        <taxon>Streptophyta</taxon>
        <taxon>Embryophyta</taxon>
        <taxon>Tracheophyta</taxon>
        <taxon>Spermatophyta</taxon>
        <taxon>Magnoliopsida</taxon>
        <taxon>Liliopsida</taxon>
        <taxon>Asparagales</taxon>
        <taxon>Orchidaceae</taxon>
        <taxon>Orchidoideae</taxon>
        <taxon>Orchideae</taxon>
        <taxon>Orchidinae</taxon>
        <taxon>Platanthera</taxon>
    </lineage>
</organism>
<feature type="compositionally biased region" description="Pro residues" evidence="4">
    <location>
        <begin position="48"/>
        <end position="66"/>
    </location>
</feature>
<proteinExistence type="inferred from homology"/>
<reference evidence="5 6" key="1">
    <citation type="journal article" date="2022" name="Nat. Plants">
        <title>Genomes of leafy and leafless Platanthera orchids illuminate the evolution of mycoheterotrophy.</title>
        <authorList>
            <person name="Li M.H."/>
            <person name="Liu K.W."/>
            <person name="Li Z."/>
            <person name="Lu H.C."/>
            <person name="Ye Q.L."/>
            <person name="Zhang D."/>
            <person name="Wang J.Y."/>
            <person name="Li Y.F."/>
            <person name="Zhong Z.M."/>
            <person name="Liu X."/>
            <person name="Yu X."/>
            <person name="Liu D.K."/>
            <person name="Tu X.D."/>
            <person name="Liu B."/>
            <person name="Hao Y."/>
            <person name="Liao X.Y."/>
            <person name="Jiang Y.T."/>
            <person name="Sun W.H."/>
            <person name="Chen J."/>
            <person name="Chen Y.Q."/>
            <person name="Ai Y."/>
            <person name="Zhai J.W."/>
            <person name="Wu S.S."/>
            <person name="Zhou Z."/>
            <person name="Hsiao Y.Y."/>
            <person name="Wu W.L."/>
            <person name="Chen Y.Y."/>
            <person name="Lin Y.F."/>
            <person name="Hsu J.L."/>
            <person name="Li C.Y."/>
            <person name="Wang Z.W."/>
            <person name="Zhao X."/>
            <person name="Zhong W.Y."/>
            <person name="Ma X.K."/>
            <person name="Ma L."/>
            <person name="Huang J."/>
            <person name="Chen G.Z."/>
            <person name="Huang M.Z."/>
            <person name="Huang L."/>
            <person name="Peng D.H."/>
            <person name="Luo Y.B."/>
            <person name="Zou S.Q."/>
            <person name="Chen S.P."/>
            <person name="Lan S."/>
            <person name="Tsai W.C."/>
            <person name="Van de Peer Y."/>
            <person name="Liu Z.J."/>
        </authorList>
    </citation>
    <scope>NUCLEOTIDE SEQUENCE [LARGE SCALE GENOMIC DNA]</scope>
    <source>
        <strain evidence="5">Lor288</strain>
    </source>
</reference>
<protein>
    <submittedName>
        <fullName evidence="5">Deoxyhypusine synthase</fullName>
    </submittedName>
</protein>
<dbReference type="Pfam" id="PF01916">
    <property type="entry name" value="DS"/>
    <property type="match status" value="1"/>
</dbReference>
<keyword evidence="3" id="KW-0520">NAD</keyword>
<evidence type="ECO:0000256" key="4">
    <source>
        <dbReference type="SAM" id="MobiDB-lite"/>
    </source>
</evidence>
<dbReference type="PANTHER" id="PTHR11703">
    <property type="entry name" value="DEOXYHYPUSINE SYNTHASE"/>
    <property type="match status" value="1"/>
</dbReference>
<gene>
    <name evidence="5" type="primary">DHS1</name>
    <name evidence="5" type="ORF">KSP40_PGU000652</name>
</gene>
<comment type="cofactor">
    <cofactor evidence="1">
        <name>NAD(+)</name>
        <dbReference type="ChEBI" id="CHEBI:57540"/>
    </cofactor>
</comment>
<sequence length="809" mass="90215">MDDSPSSPPDLPSSSTSYQQLLQDIIAQPSFTPSIFIPLSSISTIPTPQPSFPPYTSSPPTSPAAPPYFSTSAQVPTEHVDIPALADRLYELIAPRLSLLLETSLAPLIQSVAALSTRLSSLFPQAIPSFGCLDPAVSESRQGEMPHEDVRLHAAAISSVPAAAISSVQVAVSSTQAPASTPQSRSPSSPLPHSAQRISHIAHRRLHHFGSSPTRFSPPPDCRSLLYRRLVTLVDLSKAEGGSRKVSKLSNSGFLLLPNPDHSSRIQIQPFREHLRDLEPMYSKDAGRRHEAAFVRWFEIQSNTCVALRYLEGTIKDYMTGNIKISAKAKGSLVEIQNPIDWQREAHMEQKIHMFNSKRTTAARISSIAKSFSPPLLLPPTKDSHAKTSNPGKNTHEASTCEIKKRTRGPTTGIGWSKRKYDSTEKVEVHLPADLHRFVGDRSQELITRSGRIVRLYAPLNVERWAHIPVDIIDKIIDIIYRQVAHEDQQFPIYIRLWEKTKKGKQNQWIDEAVEEIYNKLLELHEEQKKEKGEDKLTTKEAYTIVLGKRSGYIPGMGPGPKPLECESSNGRLKAQIRAEVEADMSAPMLSSYGPNFLDPRGKLLARSFDILGLYSIFIFQKSNPDVAPPFLSPMLQDEDVNVRAMDEEAVNASPRKTGVIILGGGVLKHHICNANMLRNGADYAVFINTAQEFDCSDLGARLDEAVSWGKISAKTAKVHSDATIVFPLEHCIEIYGFYLRLLVNKRMDLEALVGVVFIADSEVDKSMVYMELEQDIKGEIFLWTAQKNKKKRYTYTEQYTEELYSFTV</sequence>
<dbReference type="SUPFAM" id="SSF52467">
    <property type="entry name" value="DHS-like NAD/FAD-binding domain"/>
    <property type="match status" value="1"/>
</dbReference>
<evidence type="ECO:0000313" key="6">
    <source>
        <dbReference type="Proteomes" id="UP001412067"/>
    </source>
</evidence>
<feature type="region of interest" description="Disordered" evidence="4">
    <location>
        <begin position="48"/>
        <end position="70"/>
    </location>
</feature>
<name>A0ABR2MH93_9ASPA</name>
<accession>A0ABR2MH93</accession>
<dbReference type="Proteomes" id="UP001412067">
    <property type="component" value="Unassembled WGS sequence"/>
</dbReference>
<comment type="caution">
    <text evidence="5">The sequence shown here is derived from an EMBL/GenBank/DDBJ whole genome shotgun (WGS) entry which is preliminary data.</text>
</comment>
<keyword evidence="6" id="KW-1185">Reference proteome</keyword>
<comment type="similarity">
    <text evidence="2">Belongs to the deoxyhypusine synthase family.</text>
</comment>
<dbReference type="PANTHER" id="PTHR11703:SF0">
    <property type="entry name" value="DEOXYHYPUSINE SYNTHASE"/>
    <property type="match status" value="1"/>
</dbReference>
<evidence type="ECO:0000256" key="2">
    <source>
        <dbReference type="ARBA" id="ARBA00009892"/>
    </source>
</evidence>